<gene>
    <name evidence="2" type="ORF">A2161_02305</name>
</gene>
<dbReference type="Proteomes" id="UP000179266">
    <property type="component" value="Unassembled WGS sequence"/>
</dbReference>
<accession>A0A1F7RSH5</accession>
<dbReference type="Pfam" id="PF13455">
    <property type="entry name" value="MUG113"/>
    <property type="match status" value="1"/>
</dbReference>
<name>A0A1F7RSH5_9BACT</name>
<dbReference type="AlphaFoldDB" id="A0A1F7RSH5"/>
<feature type="domain" description="Bacteriophage T5 Orf172 DNA-binding" evidence="1">
    <location>
        <begin position="1"/>
        <end position="74"/>
    </location>
</feature>
<reference evidence="2 3" key="1">
    <citation type="journal article" date="2016" name="Nat. Commun.">
        <title>Thousands of microbial genomes shed light on interconnected biogeochemical processes in an aquifer system.</title>
        <authorList>
            <person name="Anantharaman K."/>
            <person name="Brown C.T."/>
            <person name="Hug L.A."/>
            <person name="Sharon I."/>
            <person name="Castelle C.J."/>
            <person name="Probst A.J."/>
            <person name="Thomas B.C."/>
            <person name="Singh A."/>
            <person name="Wilkins M.J."/>
            <person name="Karaoz U."/>
            <person name="Brodie E.L."/>
            <person name="Williams K.H."/>
            <person name="Hubbard S.S."/>
            <person name="Banfield J.F."/>
        </authorList>
    </citation>
    <scope>NUCLEOTIDE SEQUENCE [LARGE SCALE GENOMIC DNA]</scope>
</reference>
<comment type="caution">
    <text evidence="2">The sequence shown here is derived from an EMBL/GenBank/DDBJ whole genome shotgun (WGS) entry which is preliminary data.</text>
</comment>
<dbReference type="SMART" id="SM00974">
    <property type="entry name" value="T5orf172"/>
    <property type="match status" value="1"/>
</dbReference>
<evidence type="ECO:0000259" key="1">
    <source>
        <dbReference type="SMART" id="SM00974"/>
    </source>
</evidence>
<sequence length="115" mass="13430">MTRRINPQDRVDELGDASVPFKFDVHSLIFSNNATELEYNLHKQLNNKKINKVNLRKEFFNTTIDELEDLVYSLEPSAEFNRTMLAEQYYQSMAVDEVPENVNIIDDENVGEDDE</sequence>
<evidence type="ECO:0000313" key="2">
    <source>
        <dbReference type="EMBL" id="OGL43974.1"/>
    </source>
</evidence>
<evidence type="ECO:0000313" key="3">
    <source>
        <dbReference type="Proteomes" id="UP000179266"/>
    </source>
</evidence>
<proteinExistence type="predicted"/>
<organism evidence="2 3">
    <name type="scientific">Candidatus Schekmanbacteria bacterium RBG_13_48_7</name>
    <dbReference type="NCBI Taxonomy" id="1817878"/>
    <lineage>
        <taxon>Bacteria</taxon>
        <taxon>Candidatus Schekmaniibacteriota</taxon>
    </lineage>
</organism>
<dbReference type="InterPro" id="IPR018306">
    <property type="entry name" value="Phage_T5_Orf172_DNA-bd"/>
</dbReference>
<protein>
    <recommendedName>
        <fullName evidence="1">Bacteriophage T5 Orf172 DNA-binding domain-containing protein</fullName>
    </recommendedName>
</protein>
<dbReference type="EMBL" id="MGDD01000247">
    <property type="protein sequence ID" value="OGL43974.1"/>
    <property type="molecule type" value="Genomic_DNA"/>
</dbReference>